<dbReference type="Pfam" id="PF13843">
    <property type="entry name" value="DDE_Tnp_1_7"/>
    <property type="match status" value="1"/>
</dbReference>
<evidence type="ECO:0000313" key="3">
    <source>
        <dbReference type="Proteomes" id="UP001283361"/>
    </source>
</evidence>
<dbReference type="EMBL" id="JAWDGP010002732">
    <property type="protein sequence ID" value="KAK3780359.1"/>
    <property type="molecule type" value="Genomic_DNA"/>
</dbReference>
<organism evidence="2 3">
    <name type="scientific">Elysia crispata</name>
    <name type="common">lettuce slug</name>
    <dbReference type="NCBI Taxonomy" id="231223"/>
    <lineage>
        <taxon>Eukaryota</taxon>
        <taxon>Metazoa</taxon>
        <taxon>Spiralia</taxon>
        <taxon>Lophotrochozoa</taxon>
        <taxon>Mollusca</taxon>
        <taxon>Gastropoda</taxon>
        <taxon>Heterobranchia</taxon>
        <taxon>Euthyneura</taxon>
        <taxon>Panpulmonata</taxon>
        <taxon>Sacoglossa</taxon>
        <taxon>Placobranchoidea</taxon>
        <taxon>Plakobranchidae</taxon>
        <taxon>Elysia</taxon>
    </lineage>
</organism>
<dbReference type="Proteomes" id="UP001283361">
    <property type="component" value="Unassembled WGS sequence"/>
</dbReference>
<keyword evidence="3" id="KW-1185">Reference proteome</keyword>
<evidence type="ECO:0000313" key="2">
    <source>
        <dbReference type="EMBL" id="KAK3780359.1"/>
    </source>
</evidence>
<protein>
    <recommendedName>
        <fullName evidence="1">PiggyBac transposable element-derived protein domain-containing protein</fullName>
    </recommendedName>
</protein>
<gene>
    <name evidence="2" type="ORF">RRG08_061980</name>
</gene>
<comment type="caution">
    <text evidence="2">The sequence shown here is derived from an EMBL/GenBank/DDBJ whole genome shotgun (WGS) entry which is preliminary data.</text>
</comment>
<dbReference type="PANTHER" id="PTHR46599:SF3">
    <property type="entry name" value="PIGGYBAC TRANSPOSABLE ELEMENT-DERIVED PROTEIN 4"/>
    <property type="match status" value="1"/>
</dbReference>
<evidence type="ECO:0000259" key="1">
    <source>
        <dbReference type="Pfam" id="PF13843"/>
    </source>
</evidence>
<sequence>MVKGRFQNFLSCLHVKDDMAANATKDRLWKLRPLVDHPNFNFVKLYDVKREQSIEESMVLFKDRSCLKQNCPMKPIKRGLKLWVRADSDGYISIFSVYQGKGTGTEGAHREDFGLGESVVIDLCQDILGRGHRVFFENFFYISASPVLSQEKIKLWDAEPSA</sequence>
<dbReference type="PANTHER" id="PTHR46599">
    <property type="entry name" value="PIGGYBAC TRANSPOSABLE ELEMENT-DERIVED PROTEIN 4"/>
    <property type="match status" value="1"/>
</dbReference>
<reference evidence="2" key="1">
    <citation type="journal article" date="2023" name="G3 (Bethesda)">
        <title>A reference genome for the long-term kleptoplast-retaining sea slug Elysia crispata morphotype clarki.</title>
        <authorList>
            <person name="Eastman K.E."/>
            <person name="Pendleton A.L."/>
            <person name="Shaikh M.A."/>
            <person name="Suttiyut T."/>
            <person name="Ogas R."/>
            <person name="Tomko P."/>
            <person name="Gavelis G."/>
            <person name="Widhalm J.R."/>
            <person name="Wisecaver J.H."/>
        </authorList>
    </citation>
    <scope>NUCLEOTIDE SEQUENCE</scope>
    <source>
        <strain evidence="2">ECLA1</strain>
    </source>
</reference>
<feature type="domain" description="PiggyBac transposable element-derived protein" evidence="1">
    <location>
        <begin position="1"/>
        <end position="140"/>
    </location>
</feature>
<accession>A0AAE1DRM8</accession>
<dbReference type="AlphaFoldDB" id="A0AAE1DRM8"/>
<proteinExistence type="predicted"/>
<name>A0AAE1DRM8_9GAST</name>
<dbReference type="InterPro" id="IPR029526">
    <property type="entry name" value="PGBD"/>
</dbReference>